<dbReference type="AlphaFoldDB" id="A0A1Y2ACC8"/>
<proteinExistence type="predicted"/>
<comment type="caution">
    <text evidence="1">The sequence shown here is derived from an EMBL/GenBank/DDBJ whole genome shotgun (WGS) entry which is preliminary data.</text>
</comment>
<dbReference type="EMBL" id="MCOG01000309">
    <property type="protein sequence ID" value="ORY19937.1"/>
    <property type="molecule type" value="Genomic_DNA"/>
</dbReference>
<evidence type="ECO:0000313" key="1">
    <source>
        <dbReference type="EMBL" id="ORY19937.1"/>
    </source>
</evidence>
<evidence type="ECO:0000313" key="2">
    <source>
        <dbReference type="Proteomes" id="UP000193920"/>
    </source>
</evidence>
<dbReference type="Proteomes" id="UP000193920">
    <property type="component" value="Unassembled WGS sequence"/>
</dbReference>
<protein>
    <submittedName>
        <fullName evidence="1">Uncharacterized protein</fullName>
    </submittedName>
</protein>
<sequence length="232" mass="26561">MSLKSSMRFNSLFNTKSENNILPNFTTKGKYKDKYKPQDFYYPVKFDPTKNNLSSISFRSKVTRFPSIKTTPHELDLEPYKHDNELKEHRVFNRPWLQQIQATLGDVFINDNTNDGLLNTAEIIKSLNDESNRCLSSLLLNKHNNGIHDSKTNNKYNKNLNSINSSIGNSTTTTTTNNSNNSIENETNEGASELHSQIEGVNLKNKNPYSECFFIKEPYPILTDSQAIPEEE</sequence>
<gene>
    <name evidence="1" type="ORF">LY90DRAFT_708108</name>
</gene>
<accession>A0A1Y2ACC8</accession>
<keyword evidence="2" id="KW-1185">Reference proteome</keyword>
<organism evidence="1 2">
    <name type="scientific">Neocallimastix californiae</name>
    <dbReference type="NCBI Taxonomy" id="1754190"/>
    <lineage>
        <taxon>Eukaryota</taxon>
        <taxon>Fungi</taxon>
        <taxon>Fungi incertae sedis</taxon>
        <taxon>Chytridiomycota</taxon>
        <taxon>Chytridiomycota incertae sedis</taxon>
        <taxon>Neocallimastigomycetes</taxon>
        <taxon>Neocallimastigales</taxon>
        <taxon>Neocallimastigaceae</taxon>
        <taxon>Neocallimastix</taxon>
    </lineage>
</organism>
<reference evidence="1 2" key="1">
    <citation type="submission" date="2016-08" db="EMBL/GenBank/DDBJ databases">
        <title>A Parts List for Fungal Cellulosomes Revealed by Comparative Genomics.</title>
        <authorList>
            <consortium name="DOE Joint Genome Institute"/>
            <person name="Haitjema C.H."/>
            <person name="Gilmore S.P."/>
            <person name="Henske J.K."/>
            <person name="Solomon K.V."/>
            <person name="De Groot R."/>
            <person name="Kuo A."/>
            <person name="Mondo S.J."/>
            <person name="Salamov A.A."/>
            <person name="Labutti K."/>
            <person name="Zhao Z."/>
            <person name="Chiniquy J."/>
            <person name="Barry K."/>
            <person name="Brewer H.M."/>
            <person name="Purvine S.O."/>
            <person name="Wright A.T."/>
            <person name="Boxma B."/>
            <person name="Van Alen T."/>
            <person name="Hackstein J.H."/>
            <person name="Baker S.E."/>
            <person name="Grigoriev I.V."/>
            <person name="O'Malley M.A."/>
        </authorList>
    </citation>
    <scope>NUCLEOTIDE SEQUENCE [LARGE SCALE GENOMIC DNA]</scope>
    <source>
        <strain evidence="1 2">G1</strain>
    </source>
</reference>
<dbReference type="OrthoDB" id="2153292at2759"/>
<name>A0A1Y2ACC8_9FUNG</name>